<reference evidence="2 3" key="1">
    <citation type="journal article" date="2018" name="BMC Genomics">
        <title>Genomic comparison of Trypanosoma conorhini and Trypanosoma rangeli to Trypanosoma cruzi strains of high and low virulence.</title>
        <authorList>
            <person name="Bradwell K.R."/>
            <person name="Koparde V.N."/>
            <person name="Matveyev A.V."/>
            <person name="Serrano M.G."/>
            <person name="Alves J.M."/>
            <person name="Parikh H."/>
            <person name="Huang B."/>
            <person name="Lee V."/>
            <person name="Espinosa-Alvarez O."/>
            <person name="Ortiz P.A."/>
            <person name="Costa-Martins A.G."/>
            <person name="Teixeira M.M."/>
            <person name="Buck G.A."/>
        </authorList>
    </citation>
    <scope>NUCLEOTIDE SEQUENCE [LARGE SCALE GENOMIC DNA]</scope>
    <source>
        <strain evidence="2 3">AM80</strain>
    </source>
</reference>
<feature type="region of interest" description="Disordered" evidence="1">
    <location>
        <begin position="357"/>
        <end position="381"/>
    </location>
</feature>
<protein>
    <recommendedName>
        <fullName evidence="4">Pre-mRNA-splicing factor 38 C-terminal domain-containing protein</fullName>
    </recommendedName>
</protein>
<proteinExistence type="predicted"/>
<dbReference type="OMA" id="VSRRMAH"/>
<comment type="caution">
    <text evidence="2">The sequence shown here is derived from an EMBL/GenBank/DDBJ whole genome shotgun (WGS) entry which is preliminary data.</text>
</comment>
<organism evidence="2 3">
    <name type="scientific">Trypanosoma rangeli</name>
    <dbReference type="NCBI Taxonomy" id="5698"/>
    <lineage>
        <taxon>Eukaryota</taxon>
        <taxon>Discoba</taxon>
        <taxon>Euglenozoa</taxon>
        <taxon>Kinetoplastea</taxon>
        <taxon>Metakinetoplastina</taxon>
        <taxon>Trypanosomatida</taxon>
        <taxon>Trypanosomatidae</taxon>
        <taxon>Trypanosoma</taxon>
        <taxon>Herpetosoma</taxon>
    </lineage>
</organism>
<dbReference type="GeneID" id="40324668"/>
<evidence type="ECO:0000313" key="3">
    <source>
        <dbReference type="Proteomes" id="UP000283634"/>
    </source>
</evidence>
<gene>
    <name evidence="2" type="ORF">TraAM80_00735</name>
</gene>
<name>A0A422P1Y9_TRYRA</name>
<dbReference type="VEuPathDB" id="TriTrypDB:TRSC58_02627"/>
<dbReference type="OrthoDB" id="264294at2759"/>
<accession>A0A422P1Y9</accession>
<evidence type="ECO:0000256" key="1">
    <source>
        <dbReference type="SAM" id="MobiDB-lite"/>
    </source>
</evidence>
<evidence type="ECO:0000313" key="2">
    <source>
        <dbReference type="EMBL" id="RNF11752.1"/>
    </source>
</evidence>
<dbReference type="Proteomes" id="UP000283634">
    <property type="component" value="Unassembled WGS sequence"/>
</dbReference>
<evidence type="ECO:0008006" key="4">
    <source>
        <dbReference type="Google" id="ProtNLM"/>
    </source>
</evidence>
<dbReference type="EMBL" id="MKGL01000013">
    <property type="protein sequence ID" value="RNF11752.1"/>
    <property type="molecule type" value="Genomic_DNA"/>
</dbReference>
<keyword evidence="3" id="KW-1185">Reference proteome</keyword>
<dbReference type="AlphaFoldDB" id="A0A422P1Y9"/>
<sequence>MVEPHLFSGPEFLLEVPAEHPQPLQPSVLLQLQTELYGLLTPTVRRKLQATYGGNSSSSGGGAVPPPPDRLFFIETAATPQADAACEEKCVQVVLLVTDSRAAAELFSIGLKNPFIALPHRMRLRNQYAGSGVKTRGTPAEILRKKEALRSRMNFDEDLWETLQKALTPEWLQEFESRYCQLPAGDVVAEVAPMRDTERHERRVEGLLRYCEREVQYVGVMDEEGNASPFLVAMGVFYRYGLTYRDALIHFARHPRRPTRALALFIARYTAAPEELEPFFAPSLTDEVTIACAEDANVTTTMRQLCEDLLLCDEVCEAWPPTYQAYWVEHKVRPMMHRIEAECKRCEELRQARAGDGSRATAVITHTPPGKAPGGKTDAKVRGSGKGVGMFGFRNLTELQAYVQERERVLVPQRIFFMAAAPPEGGVDDVYGDGNDDAADDVDDDDFLIKVRVGSSSSGGGVKDTACPPPQALQEAQQRTWGAERRKRARELTITTNTRALVVTGAYRTVLRLLGRTEPFDRRGEHYLAF</sequence>
<dbReference type="RefSeq" id="XP_029242359.1">
    <property type="nucleotide sequence ID" value="XM_029377804.1"/>
</dbReference>